<dbReference type="Pfam" id="PF22151">
    <property type="entry name" value="Fer4_NDSU1"/>
    <property type="match status" value="1"/>
</dbReference>
<evidence type="ECO:0000259" key="11">
    <source>
        <dbReference type="PROSITE" id="PS51085"/>
    </source>
</evidence>
<proteinExistence type="inferred from homology"/>
<feature type="domain" description="2Fe-2S ferredoxin-type" evidence="11">
    <location>
        <begin position="1"/>
        <end position="78"/>
    </location>
</feature>
<accession>A0ABP0ESU6</accession>
<reference evidence="14 15" key="1">
    <citation type="submission" date="2024-01" db="EMBL/GenBank/DDBJ databases">
        <authorList>
            <person name="Kunselman E."/>
        </authorList>
    </citation>
    <scope>NUCLEOTIDE SEQUENCE [LARGE SCALE GENOMIC DNA]</scope>
    <source>
        <strain evidence="14">2 abalone samples</strain>
    </source>
</reference>
<dbReference type="Pfam" id="PF22117">
    <property type="entry name" value="Fer4_Nqo3"/>
    <property type="match status" value="1"/>
</dbReference>
<dbReference type="PANTHER" id="PTHR43105">
    <property type="entry name" value="RESPIRATORY NITRATE REDUCTASE"/>
    <property type="match status" value="1"/>
</dbReference>
<keyword evidence="10" id="KW-0874">Quinone</keyword>
<comment type="catalytic activity">
    <reaction evidence="9 10">
        <text>a quinone + NADH + 5 H(+)(in) = a quinol + NAD(+) + 4 H(+)(out)</text>
        <dbReference type="Rhea" id="RHEA:57888"/>
        <dbReference type="ChEBI" id="CHEBI:15378"/>
        <dbReference type="ChEBI" id="CHEBI:24646"/>
        <dbReference type="ChEBI" id="CHEBI:57540"/>
        <dbReference type="ChEBI" id="CHEBI:57945"/>
        <dbReference type="ChEBI" id="CHEBI:132124"/>
    </reaction>
</comment>
<name>A0ABP0ESU6_9RICK</name>
<evidence type="ECO:0000256" key="10">
    <source>
        <dbReference type="RuleBase" id="RU003525"/>
    </source>
</evidence>
<dbReference type="SUPFAM" id="SSF53706">
    <property type="entry name" value="Formate dehydrogenase/DMSO reductase, domains 1-3"/>
    <property type="match status" value="1"/>
</dbReference>
<dbReference type="PANTHER" id="PTHR43105:SF13">
    <property type="entry name" value="NADH-UBIQUINONE OXIDOREDUCTASE 75 KDA SUBUNIT, MITOCHONDRIAL"/>
    <property type="match status" value="1"/>
</dbReference>
<dbReference type="RefSeq" id="WP_338364053.1">
    <property type="nucleotide sequence ID" value="NZ_CAWVOK010000022.1"/>
</dbReference>
<evidence type="ECO:0000313" key="14">
    <source>
        <dbReference type="EMBL" id="CAK8163068.1"/>
    </source>
</evidence>
<dbReference type="Gene3D" id="3.40.50.740">
    <property type="match status" value="1"/>
</dbReference>
<evidence type="ECO:0000256" key="8">
    <source>
        <dbReference type="ARBA" id="ARBA00023027"/>
    </source>
</evidence>
<comment type="cofactor">
    <cofactor evidence="10">
        <name>[2Fe-2S] cluster</name>
        <dbReference type="ChEBI" id="CHEBI:190135"/>
    </cofactor>
    <text evidence="10">Binds 1 [2Fe-2S] cluster per subunit.</text>
</comment>
<dbReference type="PROSITE" id="PS00643">
    <property type="entry name" value="COMPLEX1_75K_3"/>
    <property type="match status" value="1"/>
</dbReference>
<dbReference type="Gene3D" id="3.10.20.740">
    <property type="match status" value="1"/>
</dbReference>
<keyword evidence="15" id="KW-1185">Reference proteome</keyword>
<keyword evidence="7 10" id="KW-0411">Iron-sulfur</keyword>
<sequence length="668" mass="73904">MISVFVNDRKIKVASNTTILSACEAAGIMVPRFCYHSGLPISGNCRMCMVEVEGKSKLIASCLTEVSDNMKIYTNTEKVKHVRSSIMELLLINHPLDCPICDQGGECDLQDQAVKYGSLNSNYKETKRAVSNKYMGSMITTHMTRCIHCSRCIRFIDDIAGTGEIIMINRGEKTEVTTLDEPIKSEISGNIIDICPVGALTATVYRFSYRPWELSYSNTIDVMDAVGSNIRVEYKENEIVRILPRPNGDINDEWIGDKTRFAFDGLSTNRLTNSYINNGTTLEVVDFERALNLIINKINTTPSKKIAAISGDMVDCESMFLLKKIMLGMGCKNFDCRQDSSLMGGSRCHYIANTSLPEMEGADLILIIACNPRFEAPMLNYRLRKAYVSNDAKIFTIGCVANLNYKTTSIGNSPGIIDSIFAGKHELFQMMKNAKKPLMIIGGGVFTRSDAKIFLFKLTKIAECTGVVKDNWNGFNVLQTAASRVGGLDIGFVPIDDGKNTDSIMNSEIETLFLLGVDEVDVSSLGSTFVIYQGSHKDNGFHRANVAIPSSVYTEKNATYVNVTGFVQHSSKIIIPPNGVLDDCEILLKIANGLLGAKLAYANVDDVREAMYNEVAWDNNANQWALAPEVTGSLNYLEPINNHNFNFCSQDPISRSSKNMLLYRNLVS</sequence>
<organism evidence="14 15">
    <name type="scientific">Candidatus Xenohaliotis californiensis</name>
    <dbReference type="NCBI Taxonomy" id="84677"/>
    <lineage>
        <taxon>Bacteria</taxon>
        <taxon>Pseudomonadati</taxon>
        <taxon>Pseudomonadota</taxon>
        <taxon>Alphaproteobacteria</taxon>
        <taxon>Rickettsiales</taxon>
        <taxon>Anaplasmataceae</taxon>
        <taxon>Candidatus Xenohaliotis</taxon>
    </lineage>
</organism>
<keyword evidence="8 10" id="KW-0520">NAD</keyword>
<dbReference type="InterPro" id="IPR050123">
    <property type="entry name" value="Prok_molybdopt-oxidoreductase"/>
</dbReference>
<dbReference type="InterPro" id="IPR054351">
    <property type="entry name" value="NADH_UbQ_OxRdtase_ferredoxin"/>
</dbReference>
<evidence type="ECO:0000256" key="5">
    <source>
        <dbReference type="ARBA" id="ARBA00022967"/>
    </source>
</evidence>
<dbReference type="PROSITE" id="PS51669">
    <property type="entry name" value="4FE4S_MOW_BIS_MGD"/>
    <property type="match status" value="1"/>
</dbReference>
<feature type="domain" description="4Fe-4S Mo/W bis-MGD-type" evidence="12">
    <location>
        <begin position="214"/>
        <end position="270"/>
    </location>
</feature>
<keyword evidence="10" id="KW-0001">2Fe-2S</keyword>
<dbReference type="EMBL" id="CAWVOK010000022">
    <property type="protein sequence ID" value="CAK8163068.1"/>
    <property type="molecule type" value="Genomic_DNA"/>
</dbReference>
<dbReference type="Pfam" id="PF13510">
    <property type="entry name" value="Fer2_4"/>
    <property type="match status" value="1"/>
</dbReference>
<keyword evidence="6 10" id="KW-0408">Iron</keyword>
<comment type="cofactor">
    <cofactor evidence="1 10">
        <name>[4Fe-4S] cluster</name>
        <dbReference type="ChEBI" id="CHEBI:49883"/>
    </cofactor>
</comment>
<dbReference type="Proteomes" id="UP001314181">
    <property type="component" value="Unassembled WGS sequence"/>
</dbReference>
<evidence type="ECO:0000256" key="7">
    <source>
        <dbReference type="ARBA" id="ARBA00023014"/>
    </source>
</evidence>
<feature type="domain" description="4Fe-4S His(Cys)3-ligated-type" evidence="13">
    <location>
        <begin position="78"/>
        <end position="117"/>
    </location>
</feature>
<gene>
    <name evidence="14" type="primary">nuoG</name>
    <name evidence="14" type="ORF">CAXC1_20014</name>
</gene>
<dbReference type="InterPro" id="IPR010228">
    <property type="entry name" value="NADH_UbQ_OxRdtase_Gsu"/>
</dbReference>
<keyword evidence="5 10" id="KW-1278">Translocase</keyword>
<dbReference type="Gene3D" id="3.30.200.210">
    <property type="match status" value="1"/>
</dbReference>
<dbReference type="SMART" id="SM00929">
    <property type="entry name" value="NADH-G_4Fe-4S_3"/>
    <property type="match status" value="1"/>
</dbReference>
<keyword evidence="4 10" id="KW-0479">Metal-binding</keyword>
<dbReference type="InterPro" id="IPR006656">
    <property type="entry name" value="Mopterin_OxRdtase"/>
</dbReference>
<dbReference type="InterPro" id="IPR036010">
    <property type="entry name" value="2Fe-2S_ferredoxin-like_sf"/>
</dbReference>
<dbReference type="PROSITE" id="PS51085">
    <property type="entry name" value="2FE2S_FER_2"/>
    <property type="match status" value="1"/>
</dbReference>
<dbReference type="InterPro" id="IPR006963">
    <property type="entry name" value="Mopterin_OxRdtase_4Fe-4S_dom"/>
</dbReference>
<evidence type="ECO:0000259" key="12">
    <source>
        <dbReference type="PROSITE" id="PS51669"/>
    </source>
</evidence>
<dbReference type="InterPro" id="IPR000283">
    <property type="entry name" value="NADH_UbQ_OxRdtase_75kDa_su_CS"/>
</dbReference>
<dbReference type="CDD" id="cd00207">
    <property type="entry name" value="fer2"/>
    <property type="match status" value="1"/>
</dbReference>
<dbReference type="Gene3D" id="3.30.70.20">
    <property type="match status" value="1"/>
</dbReference>
<dbReference type="Pfam" id="PF00384">
    <property type="entry name" value="Molybdopterin"/>
    <property type="match status" value="1"/>
</dbReference>
<dbReference type="InterPro" id="IPR019574">
    <property type="entry name" value="NADH_UbQ_OxRdtase_Gsu_4Fe4S-bd"/>
</dbReference>
<evidence type="ECO:0000256" key="1">
    <source>
        <dbReference type="ARBA" id="ARBA00001966"/>
    </source>
</evidence>
<evidence type="ECO:0000256" key="9">
    <source>
        <dbReference type="ARBA" id="ARBA00047712"/>
    </source>
</evidence>
<evidence type="ECO:0000256" key="2">
    <source>
        <dbReference type="ARBA" id="ARBA00005404"/>
    </source>
</evidence>
<dbReference type="NCBIfam" id="TIGR01973">
    <property type="entry name" value="NuoG"/>
    <property type="match status" value="1"/>
</dbReference>
<evidence type="ECO:0000256" key="6">
    <source>
        <dbReference type="ARBA" id="ARBA00023004"/>
    </source>
</evidence>
<evidence type="ECO:0000313" key="15">
    <source>
        <dbReference type="Proteomes" id="UP001314181"/>
    </source>
</evidence>
<protein>
    <recommendedName>
        <fullName evidence="10">NADH-quinone oxidoreductase</fullName>
        <ecNumber evidence="10">7.1.1.-</ecNumber>
    </recommendedName>
</protein>
<dbReference type="SUPFAM" id="SSF54862">
    <property type="entry name" value="4Fe-4S ferredoxins"/>
    <property type="match status" value="1"/>
</dbReference>
<comment type="similarity">
    <text evidence="2 10">Belongs to the complex I 75 kDa subunit family.</text>
</comment>
<evidence type="ECO:0000256" key="3">
    <source>
        <dbReference type="ARBA" id="ARBA00022485"/>
    </source>
</evidence>
<dbReference type="PROSITE" id="PS00642">
    <property type="entry name" value="COMPLEX1_75K_2"/>
    <property type="match status" value="1"/>
</dbReference>
<dbReference type="EC" id="7.1.1.-" evidence="10"/>
<keyword evidence="3 10" id="KW-0004">4Fe-4S</keyword>
<evidence type="ECO:0000256" key="4">
    <source>
        <dbReference type="ARBA" id="ARBA00022723"/>
    </source>
</evidence>
<dbReference type="SUPFAM" id="SSF54292">
    <property type="entry name" value="2Fe-2S ferredoxin-like"/>
    <property type="match status" value="1"/>
</dbReference>
<dbReference type="InterPro" id="IPR001041">
    <property type="entry name" value="2Fe-2S_ferredoxin-type"/>
</dbReference>
<dbReference type="PROSITE" id="PS51839">
    <property type="entry name" value="4FE4S_HC3"/>
    <property type="match status" value="1"/>
</dbReference>
<evidence type="ECO:0000259" key="13">
    <source>
        <dbReference type="PROSITE" id="PS51839"/>
    </source>
</evidence>
<comment type="function">
    <text evidence="10">NDH-1 shuttles electrons from NADH, via FMN and iron-sulfur (Fe-S) centers, to quinones in the respiratory chain. Couples the redox reaction to proton translocation (for every two electrons transferred, four hydrogen ions are translocated across the cytoplasmic membrane), and thus conserves the redox energy in a proton gradient.</text>
</comment>
<dbReference type="Pfam" id="PF10588">
    <property type="entry name" value="NADH-G_4Fe-4S_3"/>
    <property type="match status" value="1"/>
</dbReference>
<comment type="caution">
    <text evidence="14">The sequence shown here is derived from an EMBL/GenBank/DDBJ whole genome shotgun (WGS) entry which is preliminary data.</text>
</comment>
<dbReference type="PROSITE" id="PS00641">
    <property type="entry name" value="COMPLEX1_75K_1"/>
    <property type="match status" value="1"/>
</dbReference>